<feature type="region of interest" description="Disordered" evidence="1">
    <location>
        <begin position="483"/>
        <end position="513"/>
    </location>
</feature>
<dbReference type="PANTHER" id="PTHR36220">
    <property type="entry name" value="UNNAMED PRODUCT"/>
    <property type="match status" value="1"/>
</dbReference>
<evidence type="ECO:0000313" key="5">
    <source>
        <dbReference type="Proteomes" id="UP000717585"/>
    </source>
</evidence>
<dbReference type="PANTHER" id="PTHR36220:SF1">
    <property type="entry name" value="GAMMA TUBULIN COMPLEX COMPONENT C-TERMINAL DOMAIN-CONTAINING PROTEIN"/>
    <property type="match status" value="1"/>
</dbReference>
<feature type="transmembrane region" description="Helical" evidence="2">
    <location>
        <begin position="410"/>
        <end position="443"/>
    </location>
</feature>
<protein>
    <recommendedName>
        <fullName evidence="6">Membrane-associated protein</fullName>
    </recommendedName>
</protein>
<organism evidence="4 5">
    <name type="scientific">Carpediemonas membranifera</name>
    <dbReference type="NCBI Taxonomy" id="201153"/>
    <lineage>
        <taxon>Eukaryota</taxon>
        <taxon>Metamonada</taxon>
        <taxon>Carpediemonas-like organisms</taxon>
        <taxon>Carpediemonas</taxon>
    </lineage>
</organism>
<dbReference type="AlphaFoldDB" id="A0A8J6B5D1"/>
<keyword evidence="5" id="KW-1185">Reference proteome</keyword>
<comment type="caution">
    <text evidence="4">The sequence shown here is derived from an EMBL/GenBank/DDBJ whole genome shotgun (WGS) entry which is preliminary data.</text>
</comment>
<evidence type="ECO:0000256" key="3">
    <source>
        <dbReference type="SAM" id="SignalP"/>
    </source>
</evidence>
<evidence type="ECO:0000313" key="4">
    <source>
        <dbReference type="EMBL" id="KAG9390372.1"/>
    </source>
</evidence>
<keyword evidence="3" id="KW-0732">Signal</keyword>
<dbReference type="Proteomes" id="UP000717585">
    <property type="component" value="Unassembled WGS sequence"/>
</dbReference>
<proteinExistence type="predicted"/>
<keyword evidence="2" id="KW-1133">Transmembrane helix</keyword>
<feature type="chain" id="PRO_5035290573" description="Membrane-associated protein" evidence="3">
    <location>
        <begin position="19"/>
        <end position="554"/>
    </location>
</feature>
<evidence type="ECO:0000256" key="1">
    <source>
        <dbReference type="SAM" id="MobiDB-lite"/>
    </source>
</evidence>
<sequence length="554" mass="58731">MILLRLVLLVAVVFQCYCLSFSSYDVHFASTSTDYYGQSIATDGETLAVGAGSASEGCDTIFIYEDPLDLSSEIKLPNPTRGDSFFGLHIAMSEGTILVVDSNSTSNIVYFAEKVDGTWSLAAVAMPADLQDVSMRTTGYDIRGDTAMVTFSNGTVGIFRESNNIWTFTQRFDFGDRYYLGTGVTISETQAAFTLLEYDTNDTCAELSLQLLDLDPATGQYTVGQTLNDTFGCHGINGRPNFSPDGTSIAIGAWFVHENEVPFVTVYSHGEGAWAKANITLPESNRDLTYSMFGARLAWVDDATLAVTANLYNNGGNSDGAVLIYTLTEGDWAIEKILLPPDEAIIGTQPQFGSSIAYCSESDALVVGAMGASILSSSSGKIFVFHDGTGAGDGASSDSTVFLVLAMTGGWFGLLALCVLAVVLFLVTIFVCSALAMTAAYSITAEVRNKARDEAQILGSTLASAAVSRVVTPSAAVATIEVQGDASTDEEGEESTHTRHPSQTTLGSKPVLTPARLSPMGAAKLPALLTPPRTMPVLPPMARPGVSLVKREDA</sequence>
<feature type="signal peptide" evidence="3">
    <location>
        <begin position="1"/>
        <end position="18"/>
    </location>
</feature>
<gene>
    <name evidence="4" type="ORF">J8273_7721</name>
</gene>
<dbReference type="InterPro" id="IPR028994">
    <property type="entry name" value="Integrin_alpha_N"/>
</dbReference>
<evidence type="ECO:0008006" key="6">
    <source>
        <dbReference type="Google" id="ProtNLM"/>
    </source>
</evidence>
<keyword evidence="2" id="KW-0472">Membrane</keyword>
<name>A0A8J6B5D1_9EUKA</name>
<dbReference type="Gene3D" id="2.130.10.130">
    <property type="entry name" value="Integrin alpha, N-terminal"/>
    <property type="match status" value="1"/>
</dbReference>
<reference evidence="4" key="1">
    <citation type="submission" date="2021-05" db="EMBL/GenBank/DDBJ databases">
        <title>A free-living protist that lacks canonical eukaryotic 1 DNA replication and segregation systems.</title>
        <authorList>
            <person name="Salas-Leiva D.E."/>
            <person name="Tromer E.C."/>
            <person name="Curtis B.A."/>
            <person name="Jerlstrom-Hultqvist J."/>
            <person name="Kolisko M."/>
            <person name="Yi Z."/>
            <person name="Salas-Leiva J.S."/>
            <person name="Gallot-Lavallee L."/>
            <person name="Kops G.J.P.L."/>
            <person name="Archibald J.M."/>
            <person name="Simpson A.G.B."/>
            <person name="Roger A.J."/>
        </authorList>
    </citation>
    <scope>NUCLEOTIDE SEQUENCE</scope>
    <source>
        <strain evidence="4">BICM</strain>
    </source>
</reference>
<evidence type="ECO:0000256" key="2">
    <source>
        <dbReference type="SAM" id="Phobius"/>
    </source>
</evidence>
<accession>A0A8J6B5D1</accession>
<dbReference type="EMBL" id="JAHDYR010000064">
    <property type="protein sequence ID" value="KAG9390372.1"/>
    <property type="molecule type" value="Genomic_DNA"/>
</dbReference>
<dbReference type="SUPFAM" id="SSF82171">
    <property type="entry name" value="DPP6 N-terminal domain-like"/>
    <property type="match status" value="1"/>
</dbReference>
<keyword evidence="2" id="KW-0812">Transmembrane</keyword>